<comment type="similarity">
    <text evidence="1">Belongs to the RelE toxin family.</text>
</comment>
<dbReference type="Proteomes" id="UP000485569">
    <property type="component" value="Unassembled WGS sequence"/>
</dbReference>
<dbReference type="PANTHER" id="PTHR35601:SF1">
    <property type="entry name" value="TOXIN RELE"/>
    <property type="match status" value="1"/>
</dbReference>
<dbReference type="EC" id="3.1.-.-" evidence="3"/>
<organism evidence="3">
    <name type="scientific">Candidatus Atribacter allofermentans</name>
    <dbReference type="NCBI Taxonomy" id="1852833"/>
    <lineage>
        <taxon>Bacteria</taxon>
        <taxon>Pseudomonadati</taxon>
        <taxon>Atribacterota</taxon>
        <taxon>Atribacteria</taxon>
        <taxon>Atribacterales</taxon>
        <taxon>Atribacteraceae</taxon>
        <taxon>Atribacter</taxon>
    </lineage>
</organism>
<gene>
    <name evidence="3" type="primary">relG_2</name>
    <name evidence="3" type="ORF">BWY41_01395</name>
</gene>
<dbReference type="InterPro" id="IPR007712">
    <property type="entry name" value="RelE/ParE_toxin"/>
</dbReference>
<evidence type="ECO:0000256" key="1">
    <source>
        <dbReference type="ARBA" id="ARBA00006226"/>
    </source>
</evidence>
<proteinExistence type="inferred from homology"/>
<dbReference type="Pfam" id="PF05016">
    <property type="entry name" value="ParE_toxin"/>
    <property type="match status" value="1"/>
</dbReference>
<dbReference type="PANTHER" id="PTHR35601">
    <property type="entry name" value="TOXIN RELE"/>
    <property type="match status" value="1"/>
</dbReference>
<comment type="caution">
    <text evidence="3">The sequence shown here is derived from an EMBL/GenBank/DDBJ whole genome shotgun (WGS) entry which is preliminary data.</text>
</comment>
<name>A0A1V5SQW2_9BACT</name>
<accession>A0A1V5SQW2</accession>
<dbReference type="EMBL" id="MWBQ01000102">
    <property type="protein sequence ID" value="OQA56929.1"/>
    <property type="molecule type" value="Genomic_DNA"/>
</dbReference>
<protein>
    <submittedName>
        <fullName evidence="3">Toxin RelG</fullName>
        <ecNumber evidence="3">3.1.-.-</ecNumber>
    </submittedName>
</protein>
<dbReference type="Gene3D" id="3.30.2310.20">
    <property type="entry name" value="RelE-like"/>
    <property type="match status" value="1"/>
</dbReference>
<dbReference type="NCBIfam" id="TIGR02385">
    <property type="entry name" value="RelE_StbE"/>
    <property type="match status" value="1"/>
</dbReference>
<keyword evidence="2" id="KW-1277">Toxin-antitoxin system</keyword>
<dbReference type="GO" id="GO:0016787">
    <property type="term" value="F:hydrolase activity"/>
    <property type="evidence" value="ECO:0007669"/>
    <property type="project" value="UniProtKB-KW"/>
</dbReference>
<keyword evidence="3" id="KW-0378">Hydrolase</keyword>
<reference evidence="3" key="1">
    <citation type="submission" date="2017-02" db="EMBL/GenBank/DDBJ databases">
        <title>Delving into the versatile metabolic prowess of the omnipresent phylum Bacteroidetes.</title>
        <authorList>
            <person name="Nobu M.K."/>
            <person name="Mei R."/>
            <person name="Narihiro T."/>
            <person name="Kuroda K."/>
            <person name="Liu W.-T."/>
        </authorList>
    </citation>
    <scope>NUCLEOTIDE SEQUENCE</scope>
    <source>
        <strain evidence="3">ADurb.Bin276</strain>
    </source>
</reference>
<dbReference type="SUPFAM" id="SSF143011">
    <property type="entry name" value="RelE-like"/>
    <property type="match status" value="1"/>
</dbReference>
<evidence type="ECO:0000256" key="2">
    <source>
        <dbReference type="ARBA" id="ARBA00022649"/>
    </source>
</evidence>
<evidence type="ECO:0000313" key="3">
    <source>
        <dbReference type="EMBL" id="OQA56929.1"/>
    </source>
</evidence>
<sequence length="87" mass="10434">MNYQILWHKDAVQDLKKIDRKIALSIISKVEKYLARDPIKLGMPLKGNFKGFFRYRIGKFRVIYTIRENYLLILVLKVGKRDEVYDE</sequence>
<dbReference type="AlphaFoldDB" id="A0A1V5SQW2"/>
<dbReference type="InterPro" id="IPR035093">
    <property type="entry name" value="RelE/ParE_toxin_dom_sf"/>
</dbReference>